<dbReference type="AlphaFoldDB" id="A0A7S3L5S3"/>
<feature type="compositionally biased region" description="Polar residues" evidence="1">
    <location>
        <begin position="89"/>
        <end position="107"/>
    </location>
</feature>
<evidence type="ECO:0000256" key="1">
    <source>
        <dbReference type="SAM" id="MobiDB-lite"/>
    </source>
</evidence>
<feature type="domain" description="Nitroreductase" evidence="2">
    <location>
        <begin position="166"/>
        <end position="324"/>
    </location>
</feature>
<reference evidence="3" key="1">
    <citation type="submission" date="2021-01" db="EMBL/GenBank/DDBJ databases">
        <authorList>
            <person name="Corre E."/>
            <person name="Pelletier E."/>
            <person name="Niang G."/>
            <person name="Scheremetjew M."/>
            <person name="Finn R."/>
            <person name="Kale V."/>
            <person name="Holt S."/>
            <person name="Cochrane G."/>
            <person name="Meng A."/>
            <person name="Brown T."/>
            <person name="Cohen L."/>
        </authorList>
    </citation>
    <scope>NUCLEOTIDE SEQUENCE</scope>
    <source>
        <strain evidence="3">CCMP127</strain>
    </source>
</reference>
<dbReference type="InterPro" id="IPR000415">
    <property type="entry name" value="Nitroreductase-like"/>
</dbReference>
<evidence type="ECO:0000259" key="2">
    <source>
        <dbReference type="Pfam" id="PF00881"/>
    </source>
</evidence>
<name>A0A7S3L5S3_9STRA</name>
<dbReference type="SUPFAM" id="SSF55469">
    <property type="entry name" value="FMN-dependent nitroreductase-like"/>
    <property type="match status" value="1"/>
</dbReference>
<feature type="compositionally biased region" description="Polar residues" evidence="1">
    <location>
        <begin position="35"/>
        <end position="45"/>
    </location>
</feature>
<proteinExistence type="predicted"/>
<feature type="region of interest" description="Disordered" evidence="1">
    <location>
        <begin position="34"/>
        <end position="54"/>
    </location>
</feature>
<dbReference type="Pfam" id="PF00881">
    <property type="entry name" value="Nitroreductase"/>
    <property type="match status" value="1"/>
</dbReference>
<dbReference type="GO" id="GO:0016491">
    <property type="term" value="F:oxidoreductase activity"/>
    <property type="evidence" value="ECO:0007669"/>
    <property type="project" value="InterPro"/>
</dbReference>
<protein>
    <recommendedName>
        <fullName evidence="2">Nitroreductase domain-containing protein</fullName>
    </recommendedName>
</protein>
<gene>
    <name evidence="3" type="ORF">ACOF00016_LOCUS9848</name>
</gene>
<accession>A0A7S3L5S3</accession>
<dbReference type="EMBL" id="HBIM01011972">
    <property type="protein sequence ID" value="CAE0412586.1"/>
    <property type="molecule type" value="Transcribed_RNA"/>
</dbReference>
<dbReference type="Gene3D" id="3.40.109.10">
    <property type="entry name" value="NADH Oxidase"/>
    <property type="match status" value="1"/>
</dbReference>
<evidence type="ECO:0000313" key="3">
    <source>
        <dbReference type="EMBL" id="CAE0412586.1"/>
    </source>
</evidence>
<dbReference type="InterPro" id="IPR052530">
    <property type="entry name" value="NAD(P)H_nitroreductase"/>
</dbReference>
<sequence>MNASYAFRSHLMQQFAAQARTQSRPPLALIGLLTEDSSSSNNGSTLPDPVVDSSSWKDASGRFRHLSSIETSSKSSVNLRRRHTDSDIFRSSGNQSSVLRQQFSTEAHPQDFEPEEEECGDSSQLEGNFNLPSAFQSLLQTRRTTSRFSALTSPTPIYEEADYWNDALERAVLCGYQAPNHKRTEPFTFKRMVAPTESTERLANIAYNVALRKGKNEEKAEKKRDKWSQIPAFLVATVEEESLYENDLETLNEYDQLPYIPPQSERALEDYASACAAVQNVLLSLHSEDIATKWATGPVIQTPAFRELVQAKDNDRVVALIMVGQALKSKPKKRKIRRPLRSGSADDILVDV</sequence>
<organism evidence="3">
    <name type="scientific">Amphora coffeiformis</name>
    <dbReference type="NCBI Taxonomy" id="265554"/>
    <lineage>
        <taxon>Eukaryota</taxon>
        <taxon>Sar</taxon>
        <taxon>Stramenopiles</taxon>
        <taxon>Ochrophyta</taxon>
        <taxon>Bacillariophyta</taxon>
        <taxon>Bacillariophyceae</taxon>
        <taxon>Bacillariophycidae</taxon>
        <taxon>Thalassiophysales</taxon>
        <taxon>Catenulaceae</taxon>
        <taxon>Amphora</taxon>
    </lineage>
</organism>
<dbReference type="InterPro" id="IPR029479">
    <property type="entry name" value="Nitroreductase"/>
</dbReference>
<dbReference type="PANTHER" id="PTHR43821">
    <property type="entry name" value="NAD(P)H NITROREDUCTASE YDJA-RELATED"/>
    <property type="match status" value="1"/>
</dbReference>
<feature type="region of interest" description="Disordered" evidence="1">
    <location>
        <begin position="74"/>
        <end position="126"/>
    </location>
</feature>
<dbReference type="PANTHER" id="PTHR43821:SF1">
    <property type="entry name" value="NAD(P)H NITROREDUCTASE YDJA-RELATED"/>
    <property type="match status" value="1"/>
</dbReference>